<dbReference type="CDD" id="cd00082">
    <property type="entry name" value="HisKA"/>
    <property type="match status" value="1"/>
</dbReference>
<dbReference type="InterPro" id="IPR036097">
    <property type="entry name" value="HisK_dim/P_sf"/>
</dbReference>
<accession>A0ABS2FHH8</accession>
<gene>
    <name evidence="10" type="ORF">H6A19_09955</name>
</gene>
<dbReference type="Proteomes" id="UP000767334">
    <property type="component" value="Unassembled WGS sequence"/>
</dbReference>
<organism evidence="10 11">
    <name type="scientific">Clostridium saudiense</name>
    <dbReference type="NCBI Taxonomy" id="1414720"/>
    <lineage>
        <taxon>Bacteria</taxon>
        <taxon>Bacillati</taxon>
        <taxon>Bacillota</taxon>
        <taxon>Clostridia</taxon>
        <taxon>Eubacteriales</taxon>
        <taxon>Clostridiaceae</taxon>
        <taxon>Clostridium</taxon>
    </lineage>
</organism>
<evidence type="ECO:0000259" key="9">
    <source>
        <dbReference type="PROSITE" id="PS50109"/>
    </source>
</evidence>
<evidence type="ECO:0000256" key="7">
    <source>
        <dbReference type="SAM" id="Coils"/>
    </source>
</evidence>
<feature type="transmembrane region" description="Helical" evidence="8">
    <location>
        <begin position="53"/>
        <end position="69"/>
    </location>
</feature>
<evidence type="ECO:0000256" key="5">
    <source>
        <dbReference type="ARBA" id="ARBA00022777"/>
    </source>
</evidence>
<dbReference type="PRINTS" id="PR00344">
    <property type="entry name" value="BCTRLSENSOR"/>
</dbReference>
<evidence type="ECO:0000313" key="10">
    <source>
        <dbReference type="EMBL" id="MBM6819654.1"/>
    </source>
</evidence>
<evidence type="ECO:0000256" key="2">
    <source>
        <dbReference type="ARBA" id="ARBA00012438"/>
    </source>
</evidence>
<dbReference type="SUPFAM" id="SSF47384">
    <property type="entry name" value="Homodimeric domain of signal transducing histidine kinase"/>
    <property type="match status" value="1"/>
</dbReference>
<dbReference type="Pfam" id="PF02518">
    <property type="entry name" value="HATPase_c"/>
    <property type="match status" value="1"/>
</dbReference>
<dbReference type="PROSITE" id="PS50109">
    <property type="entry name" value="HIS_KIN"/>
    <property type="match status" value="1"/>
</dbReference>
<evidence type="ECO:0000256" key="1">
    <source>
        <dbReference type="ARBA" id="ARBA00000085"/>
    </source>
</evidence>
<keyword evidence="3" id="KW-0597">Phosphoprotein</keyword>
<dbReference type="InterPro" id="IPR036890">
    <property type="entry name" value="HATPase_C_sf"/>
</dbReference>
<feature type="transmembrane region" description="Helical" evidence="8">
    <location>
        <begin position="25"/>
        <end position="44"/>
    </location>
</feature>
<dbReference type="Gene3D" id="3.30.565.10">
    <property type="entry name" value="Histidine kinase-like ATPase, C-terminal domain"/>
    <property type="match status" value="1"/>
</dbReference>
<dbReference type="EMBL" id="JACJLL010000056">
    <property type="protein sequence ID" value="MBM6819654.1"/>
    <property type="molecule type" value="Genomic_DNA"/>
</dbReference>
<dbReference type="InterPro" id="IPR004358">
    <property type="entry name" value="Sig_transdc_His_kin-like_C"/>
</dbReference>
<evidence type="ECO:0000313" key="11">
    <source>
        <dbReference type="Proteomes" id="UP000767334"/>
    </source>
</evidence>
<reference evidence="10 11" key="1">
    <citation type="journal article" date="2021" name="Sci. Rep.">
        <title>The distribution of antibiotic resistance genes in chicken gut microbiota commensals.</title>
        <authorList>
            <person name="Juricova H."/>
            <person name="Matiasovicova J."/>
            <person name="Kubasova T."/>
            <person name="Cejkova D."/>
            <person name="Rychlik I."/>
        </authorList>
    </citation>
    <scope>NUCLEOTIDE SEQUENCE [LARGE SCALE GENOMIC DNA]</scope>
    <source>
        <strain evidence="10 11">An435</strain>
    </source>
</reference>
<dbReference type="Pfam" id="PF00512">
    <property type="entry name" value="HisKA"/>
    <property type="match status" value="1"/>
</dbReference>
<dbReference type="SMART" id="SM00387">
    <property type="entry name" value="HATPase_c"/>
    <property type="match status" value="1"/>
</dbReference>
<proteinExistence type="predicted"/>
<dbReference type="Pfam" id="PF17159">
    <property type="entry name" value="MASE3"/>
    <property type="match status" value="1"/>
</dbReference>
<keyword evidence="8" id="KW-1133">Transmembrane helix</keyword>
<keyword evidence="6" id="KW-0902">Two-component regulatory system</keyword>
<dbReference type="EC" id="2.7.13.3" evidence="2"/>
<evidence type="ECO:0000256" key="8">
    <source>
        <dbReference type="SAM" id="Phobius"/>
    </source>
</evidence>
<dbReference type="InterPro" id="IPR005467">
    <property type="entry name" value="His_kinase_dom"/>
</dbReference>
<evidence type="ECO:0000256" key="3">
    <source>
        <dbReference type="ARBA" id="ARBA00022553"/>
    </source>
</evidence>
<dbReference type="PANTHER" id="PTHR43711:SF26">
    <property type="entry name" value="SENSOR HISTIDINE KINASE RCSC"/>
    <property type="match status" value="1"/>
</dbReference>
<keyword evidence="11" id="KW-1185">Reference proteome</keyword>
<dbReference type="SUPFAM" id="SSF55874">
    <property type="entry name" value="ATPase domain of HSP90 chaperone/DNA topoisomerase II/histidine kinase"/>
    <property type="match status" value="1"/>
</dbReference>
<sequence length="462" mass="53499">MSVSNIFILKDNFENALVYGKLSRMFYIISIFEVLVFILSFLNIDKKRNIKNLSINVIIATLVAAYLAFRSKLPLLKELEFQGLNETKVIGEIVIILLYILLLFMIRKNKEKFSKGIFLDLIEYSAFRIVLAIFVGLTFAKYNIISSLIVLFIRFIGDYYIFKIIGLEVIRKPHEVLYNDLMIKSNTLEEKLAELKRKNEEDEIKKELLANISHEFKTPVNVIYSAIQMQDLKRDCNDINEILKFNSIIKQNCYRLIRLIDNFIDSSKLTEQDYKLKLKCLNIVSIVENTTMSILSYAEMRGIEVVFDTEEEEFFVLADKDLIERGILNILSNSIKYNKENGMINVFVGARGKNIIVEIQDTGIGIPKEKQKYIFNRYERIKASKGAYKEGSGLGLNIVKEIVNKFNGEIKLESEEGVGTKITLIIPKVEYDEEIYEAYYDDFNLKNDIMQKVDLEMSDICS</sequence>
<keyword evidence="5" id="KW-0418">Kinase</keyword>
<dbReference type="PANTHER" id="PTHR43711">
    <property type="entry name" value="TWO-COMPONENT HISTIDINE KINASE"/>
    <property type="match status" value="1"/>
</dbReference>
<dbReference type="InterPro" id="IPR033425">
    <property type="entry name" value="MASE3"/>
</dbReference>
<dbReference type="InterPro" id="IPR003594">
    <property type="entry name" value="HATPase_dom"/>
</dbReference>
<feature type="domain" description="Histidine kinase" evidence="9">
    <location>
        <begin position="211"/>
        <end position="430"/>
    </location>
</feature>
<keyword evidence="4" id="KW-0808">Transferase</keyword>
<comment type="caution">
    <text evidence="10">The sequence shown here is derived from an EMBL/GenBank/DDBJ whole genome shotgun (WGS) entry which is preliminary data.</text>
</comment>
<comment type="catalytic activity">
    <reaction evidence="1">
        <text>ATP + protein L-histidine = ADP + protein N-phospho-L-histidine.</text>
        <dbReference type="EC" id="2.7.13.3"/>
    </reaction>
</comment>
<keyword evidence="8" id="KW-0472">Membrane</keyword>
<dbReference type="InterPro" id="IPR003661">
    <property type="entry name" value="HisK_dim/P_dom"/>
</dbReference>
<evidence type="ECO:0000256" key="4">
    <source>
        <dbReference type="ARBA" id="ARBA00022679"/>
    </source>
</evidence>
<evidence type="ECO:0000256" key="6">
    <source>
        <dbReference type="ARBA" id="ARBA00023012"/>
    </source>
</evidence>
<keyword evidence="8" id="KW-0812">Transmembrane</keyword>
<dbReference type="InterPro" id="IPR050736">
    <property type="entry name" value="Sensor_HK_Regulatory"/>
</dbReference>
<protein>
    <recommendedName>
        <fullName evidence="2">histidine kinase</fullName>
        <ecNumber evidence="2">2.7.13.3</ecNumber>
    </recommendedName>
</protein>
<feature type="coiled-coil region" evidence="7">
    <location>
        <begin position="178"/>
        <end position="212"/>
    </location>
</feature>
<feature type="transmembrane region" description="Helical" evidence="8">
    <location>
        <begin position="89"/>
        <end position="106"/>
    </location>
</feature>
<dbReference type="Gene3D" id="1.10.287.130">
    <property type="match status" value="1"/>
</dbReference>
<keyword evidence="7" id="KW-0175">Coiled coil</keyword>
<name>A0ABS2FHH8_9CLOT</name>
<dbReference type="SMART" id="SM00388">
    <property type="entry name" value="HisKA"/>
    <property type="match status" value="1"/>
</dbReference>